<evidence type="ECO:0000313" key="2">
    <source>
        <dbReference type="EMBL" id="KAK3395097.1"/>
    </source>
</evidence>
<dbReference type="SUPFAM" id="SSF50939">
    <property type="entry name" value="Sialidases"/>
    <property type="match status" value="1"/>
</dbReference>
<dbReference type="Pfam" id="PF13088">
    <property type="entry name" value="BNR_2"/>
    <property type="match status" value="1"/>
</dbReference>
<dbReference type="Gene3D" id="2.120.10.10">
    <property type="match status" value="1"/>
</dbReference>
<proteinExistence type="predicted"/>
<evidence type="ECO:0000313" key="3">
    <source>
        <dbReference type="Proteomes" id="UP001285441"/>
    </source>
</evidence>
<dbReference type="InterPro" id="IPR036278">
    <property type="entry name" value="Sialidase_sf"/>
</dbReference>
<dbReference type="AlphaFoldDB" id="A0AAE0P866"/>
<name>A0AAE0P866_9PEZI</name>
<keyword evidence="3" id="KW-1185">Reference proteome</keyword>
<dbReference type="PANTHER" id="PTHR38792">
    <property type="entry name" value="BNR/ASP-BOX REPEAT DOMAIN PROTEIN (AFU_ORTHOLOGUE AFUA_7G06430)-RELATED"/>
    <property type="match status" value="1"/>
</dbReference>
<organism evidence="2 3">
    <name type="scientific">Podospora didyma</name>
    <dbReference type="NCBI Taxonomy" id="330526"/>
    <lineage>
        <taxon>Eukaryota</taxon>
        <taxon>Fungi</taxon>
        <taxon>Dikarya</taxon>
        <taxon>Ascomycota</taxon>
        <taxon>Pezizomycotina</taxon>
        <taxon>Sordariomycetes</taxon>
        <taxon>Sordariomycetidae</taxon>
        <taxon>Sordariales</taxon>
        <taxon>Podosporaceae</taxon>
        <taxon>Podospora</taxon>
    </lineage>
</organism>
<protein>
    <submittedName>
        <fullName evidence="2">Glycoside hydrolase family 93 protein</fullName>
    </submittedName>
</protein>
<gene>
    <name evidence="2" type="ORF">B0H63DRAFT_386527</name>
</gene>
<comment type="caution">
    <text evidence="2">The sequence shown here is derived from an EMBL/GenBank/DDBJ whole genome shotgun (WGS) entry which is preliminary data.</text>
</comment>
<dbReference type="EMBL" id="JAULSW010000001">
    <property type="protein sequence ID" value="KAK3395097.1"/>
    <property type="molecule type" value="Genomic_DNA"/>
</dbReference>
<dbReference type="GO" id="GO:0016787">
    <property type="term" value="F:hydrolase activity"/>
    <property type="evidence" value="ECO:0007669"/>
    <property type="project" value="UniProtKB-KW"/>
</dbReference>
<feature type="domain" description="Sialidase" evidence="1">
    <location>
        <begin position="120"/>
        <end position="312"/>
    </location>
</feature>
<sequence length="361" mass="38856">MLTTAAGLAMAATVQRAGDPVLIDQAGIYIRASPLSNYSANDIIAGYAAQDGRDHVLRVARSTDGAKSWQPLGEVWRADSAARDIDNAMPLKLPNSPRILYAFRNHDRIPSTGEYTHYRITVCYSEDGGRTWQFLSQVADRDANRNPGANNGLWEPFLRMAKDRSTVQVFYSSENNAHDQDNLMKYSRDGGKTWHGPIMVSGGDKSSARDGMTGVAEIDAQGNLICVFETTESGHFSINSVISHDDGYSWGSRARVYTAADNKNAGAPQVINVSGGLVASFMTNEAAPSLPEVDGGQMKVVTSIDGGRNWSSFGAGCSVAAMVTADTGAHWPGLYALDGNRFLALYSRDGLGAVSQLYRLS</sequence>
<dbReference type="InterPro" id="IPR011040">
    <property type="entry name" value="Sialidase"/>
</dbReference>
<dbReference type="Proteomes" id="UP001285441">
    <property type="component" value="Unassembled WGS sequence"/>
</dbReference>
<evidence type="ECO:0000259" key="1">
    <source>
        <dbReference type="Pfam" id="PF13088"/>
    </source>
</evidence>
<reference evidence="2" key="1">
    <citation type="journal article" date="2023" name="Mol. Phylogenet. Evol.">
        <title>Genome-scale phylogeny and comparative genomics of the fungal order Sordariales.</title>
        <authorList>
            <person name="Hensen N."/>
            <person name="Bonometti L."/>
            <person name="Westerberg I."/>
            <person name="Brannstrom I.O."/>
            <person name="Guillou S."/>
            <person name="Cros-Aarteil S."/>
            <person name="Calhoun S."/>
            <person name="Haridas S."/>
            <person name="Kuo A."/>
            <person name="Mondo S."/>
            <person name="Pangilinan J."/>
            <person name="Riley R."/>
            <person name="LaButti K."/>
            <person name="Andreopoulos B."/>
            <person name="Lipzen A."/>
            <person name="Chen C."/>
            <person name="Yan M."/>
            <person name="Daum C."/>
            <person name="Ng V."/>
            <person name="Clum A."/>
            <person name="Steindorff A."/>
            <person name="Ohm R.A."/>
            <person name="Martin F."/>
            <person name="Silar P."/>
            <person name="Natvig D.O."/>
            <person name="Lalanne C."/>
            <person name="Gautier V."/>
            <person name="Ament-Velasquez S.L."/>
            <person name="Kruys A."/>
            <person name="Hutchinson M.I."/>
            <person name="Powell A.J."/>
            <person name="Barry K."/>
            <person name="Miller A.N."/>
            <person name="Grigoriev I.V."/>
            <person name="Debuchy R."/>
            <person name="Gladieux P."/>
            <person name="Hiltunen Thoren M."/>
            <person name="Johannesson H."/>
        </authorList>
    </citation>
    <scope>NUCLEOTIDE SEQUENCE</scope>
    <source>
        <strain evidence="2">CBS 232.78</strain>
    </source>
</reference>
<dbReference type="PANTHER" id="PTHR38792:SF3">
    <property type="entry name" value="BNR_ASP-BOX REPEAT DOMAIN PROTEIN (AFU_ORTHOLOGUE AFUA_7G06430)-RELATED"/>
    <property type="match status" value="1"/>
</dbReference>
<reference evidence="2" key="2">
    <citation type="submission" date="2023-06" db="EMBL/GenBank/DDBJ databases">
        <authorList>
            <consortium name="Lawrence Berkeley National Laboratory"/>
            <person name="Haridas S."/>
            <person name="Hensen N."/>
            <person name="Bonometti L."/>
            <person name="Westerberg I."/>
            <person name="Brannstrom I.O."/>
            <person name="Guillou S."/>
            <person name="Cros-Aarteil S."/>
            <person name="Calhoun S."/>
            <person name="Kuo A."/>
            <person name="Mondo S."/>
            <person name="Pangilinan J."/>
            <person name="Riley R."/>
            <person name="LaButti K."/>
            <person name="Andreopoulos B."/>
            <person name="Lipzen A."/>
            <person name="Chen C."/>
            <person name="Yanf M."/>
            <person name="Daum C."/>
            <person name="Ng V."/>
            <person name="Clum A."/>
            <person name="Steindorff A."/>
            <person name="Ohm R."/>
            <person name="Martin F."/>
            <person name="Silar P."/>
            <person name="Natvig D."/>
            <person name="Lalanne C."/>
            <person name="Gautier V."/>
            <person name="Ament-velasquez S.L."/>
            <person name="Kruys A."/>
            <person name="Hutchinson M.I."/>
            <person name="Powell A.J."/>
            <person name="Barry K."/>
            <person name="Miller A.N."/>
            <person name="Grigoriev I.V."/>
            <person name="Debuchy R."/>
            <person name="Gladieux P."/>
            <person name="Thoren M.H."/>
            <person name="Johannesson H."/>
        </authorList>
    </citation>
    <scope>NUCLEOTIDE SEQUENCE</scope>
    <source>
        <strain evidence="2">CBS 232.78</strain>
    </source>
</reference>
<dbReference type="CDD" id="cd15482">
    <property type="entry name" value="Sialidase_non-viral"/>
    <property type="match status" value="1"/>
</dbReference>
<accession>A0AAE0P866</accession>
<keyword evidence="2" id="KW-0378">Hydrolase</keyword>